<comment type="domain">
    <text evidence="12">Contains an N-terminal zinc-binding domain, a central core domain that contains the primase activity, and a C-terminal DnaB-binding domain.</text>
</comment>
<keyword evidence="6 12" id="KW-0479">Metal-binding</keyword>
<dbReference type="SUPFAM" id="SSF57783">
    <property type="entry name" value="Zinc beta-ribbon"/>
    <property type="match status" value="1"/>
</dbReference>
<gene>
    <name evidence="12 17" type="primary">dnaG</name>
    <name evidence="17" type="ORF">KDY119_02170</name>
</gene>
<keyword evidence="3 12" id="KW-0808">Transferase</keyword>
<dbReference type="SUPFAM" id="SSF56731">
    <property type="entry name" value="DNA primase core"/>
    <property type="match status" value="1"/>
</dbReference>
<dbReference type="Pfam" id="PF08278">
    <property type="entry name" value="DnaG_DnaB_bind"/>
    <property type="match status" value="1"/>
</dbReference>
<dbReference type="GO" id="GO:0006269">
    <property type="term" value="P:DNA replication, synthesis of primer"/>
    <property type="evidence" value="ECO:0007669"/>
    <property type="project" value="UniProtKB-UniRule"/>
</dbReference>
<dbReference type="PROSITE" id="PS50880">
    <property type="entry name" value="TOPRIM"/>
    <property type="match status" value="1"/>
</dbReference>
<dbReference type="Gene3D" id="3.40.1360.10">
    <property type="match status" value="1"/>
</dbReference>
<dbReference type="SMART" id="SM00400">
    <property type="entry name" value="ZnF_CHCC"/>
    <property type="match status" value="1"/>
</dbReference>
<dbReference type="InterPro" id="IPR006171">
    <property type="entry name" value="TOPRIM_dom"/>
</dbReference>
<feature type="zinc finger region" description="CHC2-type" evidence="12 14">
    <location>
        <begin position="41"/>
        <end position="65"/>
    </location>
</feature>
<comment type="catalytic activity">
    <reaction evidence="12">
        <text>ssDNA + n NTP = ssDNA/pppN(pN)n-1 hybrid + (n-1) diphosphate.</text>
        <dbReference type="EC" id="2.7.7.101"/>
    </reaction>
</comment>
<dbReference type="Pfam" id="PF08275">
    <property type="entry name" value="DNAG_N"/>
    <property type="match status" value="1"/>
</dbReference>
<dbReference type="PANTHER" id="PTHR30313:SF2">
    <property type="entry name" value="DNA PRIMASE"/>
    <property type="match status" value="1"/>
</dbReference>
<dbReference type="NCBIfam" id="TIGR01391">
    <property type="entry name" value="dnaG"/>
    <property type="match status" value="1"/>
</dbReference>
<dbReference type="GO" id="GO:0000428">
    <property type="term" value="C:DNA-directed RNA polymerase complex"/>
    <property type="evidence" value="ECO:0007669"/>
    <property type="project" value="UniProtKB-KW"/>
</dbReference>
<evidence type="ECO:0000256" key="7">
    <source>
        <dbReference type="ARBA" id="ARBA00022771"/>
    </source>
</evidence>
<keyword evidence="10 12" id="KW-0238">DNA-binding</keyword>
<dbReference type="InterPro" id="IPR002694">
    <property type="entry name" value="Znf_CHC2"/>
</dbReference>
<dbReference type="GO" id="GO:0003899">
    <property type="term" value="F:DNA-directed RNA polymerase activity"/>
    <property type="evidence" value="ECO:0007669"/>
    <property type="project" value="UniProtKB-UniRule"/>
</dbReference>
<accession>A0A5P9QB20</accession>
<keyword evidence="18" id="KW-1185">Reference proteome</keyword>
<dbReference type="Gene3D" id="3.90.580.10">
    <property type="entry name" value="Zinc finger, CHC2-type domain"/>
    <property type="match status" value="1"/>
</dbReference>
<feature type="compositionally biased region" description="Basic and acidic residues" evidence="15">
    <location>
        <begin position="457"/>
        <end position="468"/>
    </location>
</feature>
<dbReference type="Gene3D" id="3.90.980.10">
    <property type="entry name" value="DNA primase, catalytic core, N-terminal domain"/>
    <property type="match status" value="1"/>
</dbReference>
<dbReference type="InterPro" id="IPR013264">
    <property type="entry name" value="DNAG_N"/>
</dbReference>
<comment type="cofactor">
    <cofactor evidence="12 13 14">
        <name>Zn(2+)</name>
        <dbReference type="ChEBI" id="CHEBI:29105"/>
    </cofactor>
    <text evidence="12 13 14">Binds 1 zinc ion per monomer.</text>
</comment>
<dbReference type="AlphaFoldDB" id="A0A5P9QB20"/>
<dbReference type="KEGG" id="lxl:KDY119_02170"/>
<dbReference type="InterPro" id="IPR006295">
    <property type="entry name" value="DNA_primase_DnaG"/>
</dbReference>
<dbReference type="SMART" id="SM00766">
    <property type="entry name" value="DnaG_DnaB_bind"/>
    <property type="match status" value="1"/>
</dbReference>
<name>A0A5P9QB20_9MICO</name>
<dbReference type="InterPro" id="IPR050219">
    <property type="entry name" value="DnaG_primase"/>
</dbReference>
<dbReference type="Pfam" id="PF01807">
    <property type="entry name" value="Zn_ribbon_DnaG"/>
    <property type="match status" value="1"/>
</dbReference>
<comment type="similarity">
    <text evidence="12 13">Belongs to the DnaG primase family.</text>
</comment>
<evidence type="ECO:0000256" key="1">
    <source>
        <dbReference type="ARBA" id="ARBA00022478"/>
    </source>
</evidence>
<dbReference type="GO" id="GO:1990077">
    <property type="term" value="C:primosome complex"/>
    <property type="evidence" value="ECO:0007669"/>
    <property type="project" value="UniProtKB-KW"/>
</dbReference>
<dbReference type="CDD" id="cd03364">
    <property type="entry name" value="TOPRIM_DnaG_primases"/>
    <property type="match status" value="1"/>
</dbReference>
<protein>
    <recommendedName>
        <fullName evidence="12 13">DNA primase</fullName>
        <ecNumber evidence="12">2.7.7.101</ecNumber>
    </recommendedName>
</protein>
<comment type="function">
    <text evidence="12 13">RNA polymerase that catalyzes the synthesis of short RNA molecules used as primers for DNA polymerase during DNA replication.</text>
</comment>
<dbReference type="HAMAP" id="MF_00974">
    <property type="entry name" value="DNA_primase_DnaG"/>
    <property type="match status" value="1"/>
</dbReference>
<dbReference type="FunFam" id="3.90.580.10:FF:000001">
    <property type="entry name" value="DNA primase"/>
    <property type="match status" value="1"/>
</dbReference>
<evidence type="ECO:0000313" key="17">
    <source>
        <dbReference type="EMBL" id="QFU98651.1"/>
    </source>
</evidence>
<dbReference type="Pfam" id="PF13662">
    <property type="entry name" value="Toprim_4"/>
    <property type="match status" value="1"/>
</dbReference>
<evidence type="ECO:0000256" key="6">
    <source>
        <dbReference type="ARBA" id="ARBA00022723"/>
    </source>
</evidence>
<dbReference type="InterPro" id="IPR019475">
    <property type="entry name" value="DNA_primase_DnaB-bd"/>
</dbReference>
<dbReference type="InterPro" id="IPR034151">
    <property type="entry name" value="TOPRIM_DnaG_bac"/>
</dbReference>
<dbReference type="PIRSF" id="PIRSF002811">
    <property type="entry name" value="DnaG"/>
    <property type="match status" value="1"/>
</dbReference>
<keyword evidence="7 12" id="KW-0863">Zinc-finger</keyword>
<organism evidence="17 18">
    <name type="scientific">Luteimicrobium xylanilyticum</name>
    <dbReference type="NCBI Taxonomy" id="1133546"/>
    <lineage>
        <taxon>Bacteria</taxon>
        <taxon>Bacillati</taxon>
        <taxon>Actinomycetota</taxon>
        <taxon>Actinomycetes</taxon>
        <taxon>Micrococcales</taxon>
        <taxon>Luteimicrobium</taxon>
    </lineage>
</organism>
<dbReference type="EMBL" id="CP045529">
    <property type="protein sequence ID" value="QFU98651.1"/>
    <property type="molecule type" value="Genomic_DNA"/>
</dbReference>
<evidence type="ECO:0000259" key="16">
    <source>
        <dbReference type="PROSITE" id="PS50880"/>
    </source>
</evidence>
<keyword evidence="2 12" id="KW-0639">Primosome</keyword>
<dbReference type="InterPro" id="IPR037068">
    <property type="entry name" value="DNA_primase_core_N_sf"/>
</dbReference>
<evidence type="ECO:0000313" key="18">
    <source>
        <dbReference type="Proteomes" id="UP000326702"/>
    </source>
</evidence>
<dbReference type="Proteomes" id="UP000326702">
    <property type="component" value="Chromosome"/>
</dbReference>
<dbReference type="GO" id="GO:0005737">
    <property type="term" value="C:cytoplasm"/>
    <property type="evidence" value="ECO:0007669"/>
    <property type="project" value="TreeGrafter"/>
</dbReference>
<dbReference type="EC" id="2.7.7.101" evidence="12"/>
<keyword evidence="5 12" id="KW-0235">DNA replication</keyword>
<reference evidence="17 18" key="1">
    <citation type="submission" date="2019-10" db="EMBL/GenBank/DDBJ databases">
        <title>Genome sequence of Luteimicrobium xylanilyticum HY-24.</title>
        <authorList>
            <person name="Kim D.Y."/>
            <person name="Park H.-Y."/>
        </authorList>
    </citation>
    <scope>NUCLEOTIDE SEQUENCE [LARGE SCALE GENOMIC DNA]</scope>
    <source>
        <strain evidence="17 18">HY-24</strain>
    </source>
</reference>
<evidence type="ECO:0000256" key="3">
    <source>
        <dbReference type="ARBA" id="ARBA00022679"/>
    </source>
</evidence>
<proteinExistence type="inferred from homology"/>
<evidence type="ECO:0000256" key="14">
    <source>
        <dbReference type="PIRSR" id="PIRSR002811-1"/>
    </source>
</evidence>
<dbReference type="InterPro" id="IPR013173">
    <property type="entry name" value="DNA_primase_DnaG_DnaB-bd_dom"/>
</dbReference>
<dbReference type="FunFam" id="3.90.980.10:FF:000001">
    <property type="entry name" value="DNA primase"/>
    <property type="match status" value="1"/>
</dbReference>
<dbReference type="RefSeq" id="WP_153022294.1">
    <property type="nucleotide sequence ID" value="NZ_BAABIH010000017.1"/>
</dbReference>
<sequence length="649" mass="70030">MAGRIRREDVDAVRDRTRIEEIVGQHVTLRPAGVGSMKGLCPFHDERTPSFHVRPQVGRWHCFGCGEGGDVISFVQKVDGLGFTEAVEYLAGRVGIQLRYEDGGGPRTREEPGRRQRLLDANRQASAYYTEQLVSPGAAAARAFLAERSFERADAETFGVGFAPQGWDNLHRHLRSKGFTDAELLAAGLVTQGQRGVYDRFRGRLIWPIRDVTGEVVGFGARRLFDEDQGPKYLNTPETTLYKKSQVLYGIDLAKREIAKQRRAVVVEGYTDVMAAHLSGVTTAVATCGTAFGSDHARIVRRLLGDTSAGGGVQLASGQSVGGEVIFTFDGDAAGQKAALRAFGEDQRFYAQTFVAVEPTGKDPCELRLAGGPEAVRALVDGRLPLFEFVVRSTIARYDLATPEGRVGALREAAPVVAGIRDTALRPEYARLLAGWLGMDSDTVRRAVSSAKPPRLAPERVESGRDAGARGASSGTTETVAPPAPTLVRPNPRDPVAARERQALEVVLQVPHALDAAMFDALGPETFAVPAWRAVHDAVRAAGGLAAAAGQPESAWVELVGEQAPEPVRPLVTELAVTPLPADRPEALASYAQGVVRSLVDLGLTRQIADLRGRLQRTDPTADAEAYARTFQELLAVEQQRRVLRESVA</sequence>
<dbReference type="GO" id="GO:0003677">
    <property type="term" value="F:DNA binding"/>
    <property type="evidence" value="ECO:0007669"/>
    <property type="project" value="UniProtKB-KW"/>
</dbReference>
<dbReference type="OrthoDB" id="9803773at2"/>
<evidence type="ECO:0000256" key="8">
    <source>
        <dbReference type="ARBA" id="ARBA00022833"/>
    </source>
</evidence>
<feature type="region of interest" description="Disordered" evidence="15">
    <location>
        <begin position="447"/>
        <end position="495"/>
    </location>
</feature>
<evidence type="ECO:0000256" key="15">
    <source>
        <dbReference type="SAM" id="MobiDB-lite"/>
    </source>
</evidence>
<comment type="subunit">
    <text evidence="12">Monomer. Interacts with DnaB.</text>
</comment>
<evidence type="ECO:0000256" key="12">
    <source>
        <dbReference type="HAMAP-Rule" id="MF_00974"/>
    </source>
</evidence>
<dbReference type="InterPro" id="IPR030846">
    <property type="entry name" value="DnaG_bac"/>
</dbReference>
<evidence type="ECO:0000256" key="11">
    <source>
        <dbReference type="ARBA" id="ARBA00023163"/>
    </source>
</evidence>
<feature type="compositionally biased region" description="Low complexity" evidence="15">
    <location>
        <begin position="469"/>
        <end position="479"/>
    </location>
</feature>
<dbReference type="GO" id="GO:0008270">
    <property type="term" value="F:zinc ion binding"/>
    <property type="evidence" value="ECO:0007669"/>
    <property type="project" value="UniProtKB-UniRule"/>
</dbReference>
<evidence type="ECO:0000256" key="4">
    <source>
        <dbReference type="ARBA" id="ARBA00022695"/>
    </source>
</evidence>
<evidence type="ECO:0000256" key="2">
    <source>
        <dbReference type="ARBA" id="ARBA00022515"/>
    </source>
</evidence>
<keyword evidence="8 12" id="KW-0862">Zinc</keyword>
<evidence type="ECO:0000256" key="5">
    <source>
        <dbReference type="ARBA" id="ARBA00022705"/>
    </source>
</evidence>
<dbReference type="PANTHER" id="PTHR30313">
    <property type="entry name" value="DNA PRIMASE"/>
    <property type="match status" value="1"/>
</dbReference>
<feature type="domain" description="Toprim" evidence="16">
    <location>
        <begin position="262"/>
        <end position="359"/>
    </location>
</feature>
<keyword evidence="9" id="KW-0460">Magnesium</keyword>
<keyword evidence="1 12" id="KW-0240">DNA-directed RNA polymerase</keyword>
<evidence type="ECO:0000256" key="13">
    <source>
        <dbReference type="PIRNR" id="PIRNR002811"/>
    </source>
</evidence>
<dbReference type="SMART" id="SM00493">
    <property type="entry name" value="TOPRIM"/>
    <property type="match status" value="1"/>
</dbReference>
<dbReference type="InterPro" id="IPR036977">
    <property type="entry name" value="DNA_primase_Znf_CHC2"/>
</dbReference>
<evidence type="ECO:0000256" key="10">
    <source>
        <dbReference type="ARBA" id="ARBA00023125"/>
    </source>
</evidence>
<evidence type="ECO:0000256" key="9">
    <source>
        <dbReference type="ARBA" id="ARBA00022842"/>
    </source>
</evidence>
<dbReference type="Pfam" id="PF10410">
    <property type="entry name" value="DnaB_bind"/>
    <property type="match status" value="1"/>
</dbReference>
<keyword evidence="4 12" id="KW-0548">Nucleotidyltransferase</keyword>
<keyword evidence="11 12" id="KW-0804">Transcription</keyword>